<evidence type="ECO:0000313" key="4">
    <source>
        <dbReference type="Proteomes" id="UP000247978"/>
    </source>
</evidence>
<dbReference type="PRINTS" id="PR01270">
    <property type="entry name" value="HDASUPER"/>
</dbReference>
<dbReference type="RefSeq" id="WP_110395351.1">
    <property type="nucleotide sequence ID" value="NZ_JBHUHB010000001.1"/>
</dbReference>
<dbReference type="CDD" id="cd09996">
    <property type="entry name" value="HDAC_classII_1"/>
    <property type="match status" value="1"/>
</dbReference>
<dbReference type="InterPro" id="IPR023801">
    <property type="entry name" value="His_deacetylse_dom"/>
</dbReference>
<dbReference type="InterPro" id="IPR037138">
    <property type="entry name" value="His_deacetylse_dom_sf"/>
</dbReference>
<comment type="similarity">
    <text evidence="1">Belongs to the histone deacetylase family.</text>
</comment>
<dbReference type="GO" id="GO:0004407">
    <property type="term" value="F:histone deacetylase activity"/>
    <property type="evidence" value="ECO:0007669"/>
    <property type="project" value="TreeGrafter"/>
</dbReference>
<dbReference type="GO" id="GO:0005737">
    <property type="term" value="C:cytoplasm"/>
    <property type="evidence" value="ECO:0007669"/>
    <property type="project" value="TreeGrafter"/>
</dbReference>
<dbReference type="Proteomes" id="UP000247978">
    <property type="component" value="Unassembled WGS sequence"/>
</dbReference>
<dbReference type="PANTHER" id="PTHR10625:SF31">
    <property type="entry name" value="HISTONE DEACETYLASE DOMAIN-CONTAINING PROTEIN"/>
    <property type="match status" value="1"/>
</dbReference>
<dbReference type="GO" id="GO:0040029">
    <property type="term" value="P:epigenetic regulation of gene expression"/>
    <property type="evidence" value="ECO:0007669"/>
    <property type="project" value="TreeGrafter"/>
</dbReference>
<accession>A0A2V3W4F5</accession>
<dbReference type="PANTHER" id="PTHR10625">
    <property type="entry name" value="HISTONE DEACETYLASE HDAC1-RELATED"/>
    <property type="match status" value="1"/>
</dbReference>
<dbReference type="Gene3D" id="3.40.800.20">
    <property type="entry name" value="Histone deacetylase domain"/>
    <property type="match status" value="1"/>
</dbReference>
<keyword evidence="4" id="KW-1185">Reference proteome</keyword>
<dbReference type="OrthoDB" id="9808367at2"/>
<reference evidence="3 4" key="1">
    <citation type="submission" date="2018-05" db="EMBL/GenBank/DDBJ databases">
        <title>Genomic Encyclopedia of Type Strains, Phase IV (KMG-IV): sequencing the most valuable type-strain genomes for metagenomic binning, comparative biology and taxonomic classification.</title>
        <authorList>
            <person name="Goeker M."/>
        </authorList>
    </citation>
    <scope>NUCLEOTIDE SEQUENCE [LARGE SCALE GENOMIC DNA]</scope>
    <source>
        <strain evidence="3 4">DSM 28556</strain>
    </source>
</reference>
<dbReference type="SUPFAM" id="SSF52768">
    <property type="entry name" value="Arginase/deacetylase"/>
    <property type="match status" value="1"/>
</dbReference>
<dbReference type="Pfam" id="PF00850">
    <property type="entry name" value="Hist_deacetyl"/>
    <property type="match status" value="1"/>
</dbReference>
<evidence type="ECO:0000259" key="2">
    <source>
        <dbReference type="Pfam" id="PF00850"/>
    </source>
</evidence>
<feature type="domain" description="Histone deacetylase" evidence="2">
    <location>
        <begin position="37"/>
        <end position="322"/>
    </location>
</feature>
<proteinExistence type="inferred from homology"/>
<sequence length="373" mass="41240">MKTGYIYDESYFWHDTGSGTLYLPSGGYLETDVFSEHPLTKKRVNNLLERCGLMWELERIRPRMATREQIELFHLPEYVDKVKHLSDTTGGDAGDHAIVGKGSYEIALLSAGGALTAVDSVMNKVVDNAYALTRPPGHHAEADIGIGFCLFNNVVIAAKYAKEKYGLKKIMILDWDVHHGNGTEKAFYHDPEVLFFSVHQDLSFPPDTGYVTHVGEGAGSGYNVNIPLPPGTGDAGYLKTFTSIIRPIVEEFKPELIIVSAGQDPSAFDPLGRMLVSANGFGKMTKVIKDLANKYCEGKLVMCHEGGYSNAYVPFCTLRIIEELCEKTTDVEDPFSAGSNGYPDKVYSNQREAIDSVIEIQSKYWNNLKAPTC</sequence>
<dbReference type="EMBL" id="QJJQ01000006">
    <property type="protein sequence ID" value="PXW87125.1"/>
    <property type="molecule type" value="Genomic_DNA"/>
</dbReference>
<dbReference type="AlphaFoldDB" id="A0A2V3W4F5"/>
<evidence type="ECO:0000256" key="1">
    <source>
        <dbReference type="ARBA" id="ARBA00005947"/>
    </source>
</evidence>
<dbReference type="InterPro" id="IPR000286">
    <property type="entry name" value="HDACs"/>
</dbReference>
<gene>
    <name evidence="3" type="ORF">DFR56_106195</name>
</gene>
<dbReference type="InterPro" id="IPR023696">
    <property type="entry name" value="Ureohydrolase_dom_sf"/>
</dbReference>
<organism evidence="3 4">
    <name type="scientific">Pseudogracilibacillus auburnensis</name>
    <dbReference type="NCBI Taxonomy" id="1494959"/>
    <lineage>
        <taxon>Bacteria</taxon>
        <taxon>Bacillati</taxon>
        <taxon>Bacillota</taxon>
        <taxon>Bacilli</taxon>
        <taxon>Bacillales</taxon>
        <taxon>Bacillaceae</taxon>
        <taxon>Pseudogracilibacillus</taxon>
    </lineage>
</organism>
<evidence type="ECO:0000313" key="3">
    <source>
        <dbReference type="EMBL" id="PXW87125.1"/>
    </source>
</evidence>
<protein>
    <submittedName>
        <fullName evidence="3">Acetoin utilization deacetylase AcuC-like enzyme</fullName>
    </submittedName>
</protein>
<comment type="caution">
    <text evidence="3">The sequence shown here is derived from an EMBL/GenBank/DDBJ whole genome shotgun (WGS) entry which is preliminary data.</text>
</comment>
<name>A0A2V3W4F5_9BACI</name>